<reference evidence="2" key="1">
    <citation type="submission" date="2020-11" db="EMBL/GenBank/DDBJ databases">
        <authorList>
            <consortium name="DOE Joint Genome Institute"/>
            <person name="Ahrendt S."/>
            <person name="Riley R."/>
            <person name="Andreopoulos W."/>
            <person name="Labutti K."/>
            <person name="Pangilinan J."/>
            <person name="Ruiz-Duenas F.J."/>
            <person name="Barrasa J.M."/>
            <person name="Sanchez-Garcia M."/>
            <person name="Camarero S."/>
            <person name="Miyauchi S."/>
            <person name="Serrano A."/>
            <person name="Linde D."/>
            <person name="Babiker R."/>
            <person name="Drula E."/>
            <person name="Ayuso-Fernandez I."/>
            <person name="Pacheco R."/>
            <person name="Padilla G."/>
            <person name="Ferreira P."/>
            <person name="Barriuso J."/>
            <person name="Kellner H."/>
            <person name="Castanera R."/>
            <person name="Alfaro M."/>
            <person name="Ramirez L."/>
            <person name="Pisabarro A.G."/>
            <person name="Kuo A."/>
            <person name="Tritt A."/>
            <person name="Lipzen A."/>
            <person name="He G."/>
            <person name="Yan M."/>
            <person name="Ng V."/>
            <person name="Cullen D."/>
            <person name="Martin F."/>
            <person name="Rosso M.-N."/>
            <person name="Henrissat B."/>
            <person name="Hibbett D."/>
            <person name="Martinez A.T."/>
            <person name="Grigoriev I.V."/>
        </authorList>
    </citation>
    <scope>NUCLEOTIDE SEQUENCE</scope>
    <source>
        <strain evidence="2">CIRM-BRFM 674</strain>
    </source>
</reference>
<comment type="caution">
    <text evidence="2">The sequence shown here is derived from an EMBL/GenBank/DDBJ whole genome shotgun (WGS) entry which is preliminary data.</text>
</comment>
<feature type="non-terminal residue" evidence="2">
    <location>
        <position position="154"/>
    </location>
</feature>
<evidence type="ECO:0008006" key="4">
    <source>
        <dbReference type="Google" id="ProtNLM"/>
    </source>
</evidence>
<dbReference type="EMBL" id="MU155355">
    <property type="protein sequence ID" value="KAF9474923.1"/>
    <property type="molecule type" value="Genomic_DNA"/>
</dbReference>
<gene>
    <name evidence="2" type="ORF">BDN70DRAFT_865590</name>
</gene>
<dbReference type="Proteomes" id="UP000807469">
    <property type="component" value="Unassembled WGS sequence"/>
</dbReference>
<keyword evidence="3" id="KW-1185">Reference proteome</keyword>
<protein>
    <recommendedName>
        <fullName evidence="4">F-box domain-containing protein</fullName>
    </recommendedName>
</protein>
<organism evidence="2 3">
    <name type="scientific">Pholiota conissans</name>
    <dbReference type="NCBI Taxonomy" id="109636"/>
    <lineage>
        <taxon>Eukaryota</taxon>
        <taxon>Fungi</taxon>
        <taxon>Dikarya</taxon>
        <taxon>Basidiomycota</taxon>
        <taxon>Agaricomycotina</taxon>
        <taxon>Agaricomycetes</taxon>
        <taxon>Agaricomycetidae</taxon>
        <taxon>Agaricales</taxon>
        <taxon>Agaricineae</taxon>
        <taxon>Strophariaceae</taxon>
        <taxon>Pholiota</taxon>
    </lineage>
</organism>
<proteinExistence type="predicted"/>
<sequence>MYLHTPFVSINTNNIATKDAIDILDDSLEEQKQEIEKFNQKIDERKISLSTSATQRNSLVPVSSLPPEILSDIFALAQVREPDYGATGGRLRDRLVGHHAKDLLRWIYVTHVCRRWRYIAINLATLWVNVPIDYPEWVEEMIRRSKDCSLIVQA</sequence>
<dbReference type="OrthoDB" id="2269034at2759"/>
<feature type="coiled-coil region" evidence="1">
    <location>
        <begin position="21"/>
        <end position="48"/>
    </location>
</feature>
<accession>A0A9P6CWT6</accession>
<evidence type="ECO:0000313" key="2">
    <source>
        <dbReference type="EMBL" id="KAF9474923.1"/>
    </source>
</evidence>
<dbReference type="Gene3D" id="1.20.1280.50">
    <property type="match status" value="1"/>
</dbReference>
<evidence type="ECO:0000313" key="3">
    <source>
        <dbReference type="Proteomes" id="UP000807469"/>
    </source>
</evidence>
<dbReference type="AlphaFoldDB" id="A0A9P6CWT6"/>
<name>A0A9P6CWT6_9AGAR</name>
<keyword evidence="1" id="KW-0175">Coiled coil</keyword>
<evidence type="ECO:0000256" key="1">
    <source>
        <dbReference type="SAM" id="Coils"/>
    </source>
</evidence>